<dbReference type="FunFam" id="3.40.50.300:FF:000163">
    <property type="entry name" value="Multidrug resistance-associated protein member 4"/>
    <property type="match status" value="1"/>
</dbReference>
<dbReference type="PROSITE" id="PS50929">
    <property type="entry name" value="ABC_TM1F"/>
    <property type="match status" value="2"/>
</dbReference>
<dbReference type="CDD" id="cd18579">
    <property type="entry name" value="ABC_6TM_ABCC_D1"/>
    <property type="match status" value="1"/>
</dbReference>
<dbReference type="Gene3D" id="3.40.50.300">
    <property type="entry name" value="P-loop containing nucleotide triphosphate hydrolases"/>
    <property type="match status" value="2"/>
</dbReference>
<evidence type="ECO:0000256" key="4">
    <source>
        <dbReference type="ARBA" id="ARBA00022448"/>
    </source>
</evidence>
<evidence type="ECO:0000256" key="10">
    <source>
        <dbReference type="ARBA" id="ARBA00022989"/>
    </source>
</evidence>
<feature type="transmembrane region" description="Helical" evidence="13">
    <location>
        <begin position="442"/>
        <end position="461"/>
    </location>
</feature>
<evidence type="ECO:0000256" key="13">
    <source>
        <dbReference type="SAM" id="Phobius"/>
    </source>
</evidence>
<feature type="transmembrane region" description="Helical" evidence="13">
    <location>
        <begin position="112"/>
        <end position="131"/>
    </location>
</feature>
<dbReference type="PANTHER" id="PTHR24223">
    <property type="entry name" value="ATP-BINDING CASSETTE SUB-FAMILY C"/>
    <property type="match status" value="1"/>
</dbReference>
<dbReference type="PROSITE" id="PS00211">
    <property type="entry name" value="ABC_TRANSPORTER_1"/>
    <property type="match status" value="2"/>
</dbReference>
<keyword evidence="5 13" id="KW-0812">Transmembrane</keyword>
<keyword evidence="4" id="KW-0813">Transport</keyword>
<dbReference type="GO" id="GO:0005774">
    <property type="term" value="C:vacuolar membrane"/>
    <property type="evidence" value="ECO:0007669"/>
    <property type="project" value="UniProtKB-SubCell"/>
</dbReference>
<keyword evidence="7" id="KW-0547">Nucleotide-binding</keyword>
<feature type="transmembrane region" description="Helical" evidence="13">
    <location>
        <begin position="958"/>
        <end position="982"/>
    </location>
</feature>
<dbReference type="InterPro" id="IPR017871">
    <property type="entry name" value="ABC_transporter-like_CS"/>
</dbReference>
<comment type="catalytic activity">
    <reaction evidence="12">
        <text>ATP + H2O + xenobioticSide 1 = ADP + phosphate + xenobioticSide 2.</text>
        <dbReference type="EC" id="7.6.2.2"/>
    </reaction>
</comment>
<feature type="transmembrane region" description="Helical" evidence="13">
    <location>
        <begin position="174"/>
        <end position="195"/>
    </location>
</feature>
<evidence type="ECO:0000313" key="17">
    <source>
        <dbReference type="Proteomes" id="UP000323597"/>
    </source>
</evidence>
<dbReference type="PROSITE" id="PS50893">
    <property type="entry name" value="ABC_TRANSPORTER_2"/>
    <property type="match status" value="2"/>
</dbReference>
<evidence type="ECO:0000259" key="15">
    <source>
        <dbReference type="PROSITE" id="PS50929"/>
    </source>
</evidence>
<dbReference type="Gene3D" id="1.20.1560.10">
    <property type="entry name" value="ABC transporter type 1, transmembrane domain"/>
    <property type="match status" value="2"/>
</dbReference>
<evidence type="ECO:0000256" key="12">
    <source>
        <dbReference type="ARBA" id="ARBA00034018"/>
    </source>
</evidence>
<feature type="transmembrane region" description="Helical" evidence="13">
    <location>
        <begin position="143"/>
        <end position="162"/>
    </location>
</feature>
<dbReference type="EC" id="7.6.2.2" evidence="3"/>
<evidence type="ECO:0000256" key="8">
    <source>
        <dbReference type="ARBA" id="ARBA00022840"/>
    </source>
</evidence>
<feature type="domain" description="ABC transporter" evidence="14">
    <location>
        <begin position="617"/>
        <end position="839"/>
    </location>
</feature>
<dbReference type="SMART" id="SM00382">
    <property type="entry name" value="AAA"/>
    <property type="match status" value="2"/>
</dbReference>
<dbReference type="SUPFAM" id="SSF90123">
    <property type="entry name" value="ABC transporter transmembrane region"/>
    <property type="match status" value="2"/>
</dbReference>
<evidence type="ECO:0000259" key="14">
    <source>
        <dbReference type="PROSITE" id="PS50893"/>
    </source>
</evidence>
<evidence type="ECO:0000256" key="1">
    <source>
        <dbReference type="ARBA" id="ARBA00004128"/>
    </source>
</evidence>
<reference evidence="16 17" key="1">
    <citation type="submission" date="2019-07" db="EMBL/GenBank/DDBJ databases">
        <title>WGS assembly of Gossypium mustelinum.</title>
        <authorList>
            <person name="Chen Z.J."/>
            <person name="Sreedasyam A."/>
            <person name="Ando A."/>
            <person name="Song Q."/>
            <person name="De L."/>
            <person name="Hulse-Kemp A."/>
            <person name="Ding M."/>
            <person name="Ye W."/>
            <person name="Kirkbride R."/>
            <person name="Jenkins J."/>
            <person name="Plott C."/>
            <person name="Lovell J."/>
            <person name="Lin Y.-M."/>
            <person name="Vaughn R."/>
            <person name="Liu B."/>
            <person name="Li W."/>
            <person name="Simpson S."/>
            <person name="Scheffler B."/>
            <person name="Saski C."/>
            <person name="Grover C."/>
            <person name="Hu G."/>
            <person name="Conover J."/>
            <person name="Carlson J."/>
            <person name="Shu S."/>
            <person name="Boston L."/>
            <person name="Williams M."/>
            <person name="Peterson D."/>
            <person name="Mcgee K."/>
            <person name="Jones D."/>
            <person name="Wendel J."/>
            <person name="Stelly D."/>
            <person name="Grimwood J."/>
            <person name="Schmutz J."/>
        </authorList>
    </citation>
    <scope>NUCLEOTIDE SEQUENCE [LARGE SCALE GENOMIC DNA]</scope>
    <source>
        <strain evidence="16">1408120.09</strain>
    </source>
</reference>
<dbReference type="InterPro" id="IPR003593">
    <property type="entry name" value="AAA+_ATPase"/>
</dbReference>
<evidence type="ECO:0000256" key="3">
    <source>
        <dbReference type="ARBA" id="ARBA00012191"/>
    </source>
</evidence>
<dbReference type="EMBL" id="CM017660">
    <property type="protein sequence ID" value="TYI49631.1"/>
    <property type="molecule type" value="Genomic_DNA"/>
</dbReference>
<feature type="transmembrane region" description="Helical" evidence="13">
    <location>
        <begin position="1049"/>
        <end position="1077"/>
    </location>
</feature>
<keyword evidence="9" id="KW-1278">Translocase</keyword>
<dbReference type="CDD" id="cd03250">
    <property type="entry name" value="ABCC_MRP_domain1"/>
    <property type="match status" value="1"/>
</dbReference>
<dbReference type="FunFam" id="3.40.50.300:FF:000450">
    <property type="entry name" value="ABC transporter C family member 2"/>
    <property type="match status" value="1"/>
</dbReference>
<dbReference type="InterPro" id="IPR044746">
    <property type="entry name" value="ABCC_6TM_D1"/>
</dbReference>
<dbReference type="InterPro" id="IPR050173">
    <property type="entry name" value="ABC_transporter_C-like"/>
</dbReference>
<dbReference type="InterPro" id="IPR044726">
    <property type="entry name" value="ABCC_6TM_D2"/>
</dbReference>
<dbReference type="InterPro" id="IPR011527">
    <property type="entry name" value="ABC1_TM_dom"/>
</dbReference>
<dbReference type="GO" id="GO:0016887">
    <property type="term" value="F:ATP hydrolysis activity"/>
    <property type="evidence" value="ECO:0007669"/>
    <property type="project" value="InterPro"/>
</dbReference>
<protein>
    <recommendedName>
        <fullName evidence="3">ABC-type xenobiotic transporter</fullName>
        <ecNumber evidence="3">7.6.2.2</ecNumber>
    </recommendedName>
</protein>
<dbReference type="CDD" id="cd03244">
    <property type="entry name" value="ABCC_MRP_domain2"/>
    <property type="match status" value="1"/>
</dbReference>
<name>A0A5D2SAI9_GOSMU</name>
<dbReference type="Pfam" id="PF00664">
    <property type="entry name" value="ABC_membrane"/>
    <property type="match status" value="2"/>
</dbReference>
<dbReference type="FunFam" id="1.20.1560.10:FF:000024">
    <property type="entry name" value="ABC transporter C family member 2"/>
    <property type="match status" value="1"/>
</dbReference>
<evidence type="ECO:0000256" key="11">
    <source>
        <dbReference type="ARBA" id="ARBA00023136"/>
    </source>
</evidence>
<dbReference type="InterPro" id="IPR027417">
    <property type="entry name" value="P-loop_NTPase"/>
</dbReference>
<dbReference type="EMBL" id="CM017660">
    <property type="protein sequence ID" value="TYI49632.1"/>
    <property type="molecule type" value="Genomic_DNA"/>
</dbReference>
<feature type="domain" description="ABC transmembrane type-1" evidence="15">
    <location>
        <begin position="923"/>
        <end position="1205"/>
    </location>
</feature>
<dbReference type="Pfam" id="PF00005">
    <property type="entry name" value="ABC_tran"/>
    <property type="match status" value="2"/>
</dbReference>
<dbReference type="Proteomes" id="UP000323597">
    <property type="component" value="Chromosome D12"/>
</dbReference>
<keyword evidence="17" id="KW-1185">Reference proteome</keyword>
<evidence type="ECO:0000256" key="5">
    <source>
        <dbReference type="ARBA" id="ARBA00022692"/>
    </source>
</evidence>
<dbReference type="GO" id="GO:0008559">
    <property type="term" value="F:ABC-type xenobiotic transporter activity"/>
    <property type="evidence" value="ECO:0007669"/>
    <property type="project" value="UniProtKB-EC"/>
</dbReference>
<organism evidence="16 17">
    <name type="scientific">Gossypium mustelinum</name>
    <name type="common">Cotton</name>
    <name type="synonym">Gossypium caicoense</name>
    <dbReference type="NCBI Taxonomy" id="34275"/>
    <lineage>
        <taxon>Eukaryota</taxon>
        <taxon>Viridiplantae</taxon>
        <taxon>Streptophyta</taxon>
        <taxon>Embryophyta</taxon>
        <taxon>Tracheophyta</taxon>
        <taxon>Spermatophyta</taxon>
        <taxon>Magnoliopsida</taxon>
        <taxon>eudicotyledons</taxon>
        <taxon>Gunneridae</taxon>
        <taxon>Pentapetalae</taxon>
        <taxon>rosids</taxon>
        <taxon>malvids</taxon>
        <taxon>Malvales</taxon>
        <taxon>Malvaceae</taxon>
        <taxon>Malvoideae</taxon>
        <taxon>Gossypium</taxon>
    </lineage>
</organism>
<comment type="subcellular location">
    <subcellularLocation>
        <location evidence="1">Vacuole membrane</location>
        <topology evidence="1">Multi-pass membrane protein</topology>
    </subcellularLocation>
</comment>
<evidence type="ECO:0000256" key="6">
    <source>
        <dbReference type="ARBA" id="ARBA00022737"/>
    </source>
</evidence>
<feature type="transmembrane region" description="Helical" evidence="13">
    <location>
        <begin position="1149"/>
        <end position="1167"/>
    </location>
</feature>
<accession>A0A5D2SAI9</accession>
<evidence type="ECO:0000313" key="16">
    <source>
        <dbReference type="EMBL" id="TYI49632.1"/>
    </source>
</evidence>
<dbReference type="InterPro" id="IPR036640">
    <property type="entry name" value="ABC1_TM_sf"/>
</dbReference>
<dbReference type="PANTHER" id="PTHR24223:SF375">
    <property type="entry name" value="ABC TRANSPORTER C FAMILY MEMBER 11-RELATED"/>
    <property type="match status" value="1"/>
</dbReference>
<keyword evidence="8" id="KW-0067">ATP-binding</keyword>
<comment type="similarity">
    <text evidence="2">Belongs to the ABC transporter superfamily. ABCC family. Conjugate transporter (TC 3.A.1.208) subfamily.</text>
</comment>
<feature type="transmembrane region" description="Helical" evidence="13">
    <location>
        <begin position="303"/>
        <end position="324"/>
    </location>
</feature>
<proteinExistence type="inferred from homology"/>
<feature type="transmembrane region" description="Helical" evidence="13">
    <location>
        <begin position="528"/>
        <end position="548"/>
    </location>
</feature>
<dbReference type="CDD" id="cd18580">
    <property type="entry name" value="ABC_6TM_ABCC_D2"/>
    <property type="match status" value="1"/>
</dbReference>
<dbReference type="SUPFAM" id="SSF52540">
    <property type="entry name" value="P-loop containing nucleoside triphosphate hydrolases"/>
    <property type="match status" value="2"/>
</dbReference>
<feature type="transmembrane region" description="Helical" evidence="13">
    <location>
        <begin position="76"/>
        <end position="100"/>
    </location>
</feature>
<dbReference type="InterPro" id="IPR003439">
    <property type="entry name" value="ABC_transporter-like_ATP-bd"/>
</dbReference>
<keyword evidence="11 13" id="KW-0472">Membrane</keyword>
<feature type="domain" description="ABC transmembrane type-1" evidence="15">
    <location>
        <begin position="304"/>
        <end position="583"/>
    </location>
</feature>
<feature type="transmembrane region" description="Helical" evidence="13">
    <location>
        <begin position="916"/>
        <end position="937"/>
    </location>
</feature>
<evidence type="ECO:0000256" key="7">
    <source>
        <dbReference type="ARBA" id="ARBA00022741"/>
    </source>
</evidence>
<dbReference type="GO" id="GO:1902417">
    <property type="term" value="F:(+)-abscisic acid D-glucopyranosyl ester transmembrane transporter activity"/>
    <property type="evidence" value="ECO:0007669"/>
    <property type="project" value="UniProtKB-ARBA"/>
</dbReference>
<feature type="transmembrane region" description="Helical" evidence="13">
    <location>
        <begin position="33"/>
        <end position="55"/>
    </location>
</feature>
<evidence type="ECO:0000256" key="2">
    <source>
        <dbReference type="ARBA" id="ARBA00009726"/>
    </source>
</evidence>
<sequence length="1549" mass="175069">MAFEPLVWYCQPVANTAWTKVVDGAFGVYTSCAINSMVISISHLVLLGLCCYRIFLIKKNSKVQRFSLSSKCYSCILGLLAGCCTIEPLLRLLMGISIFNLNGETGLAPYEATSLIIEATAWCSVLIMIRLETKSYICEFRWYVRFGIVYVLLGNIVLLNLILPVKDLFRSYAIYLSISTFFCKILFGILLLVYFPNLNPCPGYILVQNESYDDEEYKPLSGREQICPERHANFISRISFGWITPLMQQGYRRPITEYDVWKLDTWDQTETLIQKFDTCWAKENQRSKPWLLRALNNSLGRRFWWGGVIKVVFILCQYTGPILLNHLLQSIQQGDPAWFGYTYAFLMFLGVLCFILLEAQYVQNIWRVGFRLRSTLVAAIFRKSLRLTHEVRKNFPSGRITNMITTDVNALQQVCQQLHIFWSAPFSIINAMVLLYQQLGVAALLGSLILVLIVPLQTVVVSKMQKMTKQRLEWTDRRINLTNEILSAADIVKFYAWEKCFQSRVHSIRNDELSWLQRAQLLSAFNRFILNSIPVVVTVVSFGMFTLLGGDLTPARAFTSLSLFALLRIPLECLPNLLSQVAKANISLQRLEELFLAEERVLAPNPPLQPGLPAISIKNGNFSWDLKAEKPTLSNINIDVPVGSLFAIVGGTGEGKTSLISAILGELPPDANSSVVIRGTVAYVPQVSWIFNATVRDNILFGSSFQLERYWKTIDVTALQQDLDILPDHDLTEIGERGVNISGGQKQRVSMARAVYSNSDVYIFDDPLSALDAHVAEQVFNRCIKEELQGKTRILVTNQLHFLPHVDYILLISNGVIKEEGTFEEVSRKGRIFQKLMENAGKMEKREGKVDGRYIDMEKLEPNSNKMVENEINDIPKDANAANRRKGMTAILVKQEERETGLVSWNVLMRYKDAIGGLWVVMILFTFYFSTEVLRILSSMWLRFWTDRSASKSYKPEFYILIYALLGFSQVTVTLTNSFWLITSSLGAARRLHDMMLNSILRAPMLFFQTNPIGRVINRFSRDLGDIDCNVATSMDVFLNQLWQLLSTFTLISIVSIFSFWAIMPLLILFYAAYLYYQSTSREVKRLDSITRSPVYAQYREAFDGFSSIRAYKAYDRIANVIGRSMDNNIRFTLANTSSNHWLAIRLETLGGLLIWLTATIAVLQNGRAENKAAFASTMGLLLSYTLNITRLLSGVLRQASKAENSLNAVERVGAYINLPSEAPDIIESHRPPPGWPSSGSIQFEDVVLRYRPELPPVLCGLSFIISPSEKLGIVGRTGAGKSSVLNALFRIVELERGRILIDCCDLARFGLTDVRKVLSIIPQSPVLFSGTVRLNLDPFNEHNDDDLWQALERAHLKDVILRNTFRLDAEVLEGGENFSVGQRQLLCLARALLRRSKILVLDEATAAVDVKTDAFIQKTIREEFKSCTMLIIAHRLNTIIDCDQILVLDAGQVLEHNTPKELLVNRESAFSKMVQCTGPANAEYLRSLVLEGEEKGFSKEHATRLDGQKRGQASSHWIADAQSALPVSLTSSLNDLQRLDTGDRENHI</sequence>
<keyword evidence="6" id="KW-0677">Repeat</keyword>
<evidence type="ECO:0000256" key="9">
    <source>
        <dbReference type="ARBA" id="ARBA00022967"/>
    </source>
</evidence>
<dbReference type="GO" id="GO:0005524">
    <property type="term" value="F:ATP binding"/>
    <property type="evidence" value="ECO:0007669"/>
    <property type="project" value="UniProtKB-KW"/>
</dbReference>
<dbReference type="FunFam" id="1.20.1560.10:FF:000013">
    <property type="entry name" value="ABC transporter C family member 2"/>
    <property type="match status" value="1"/>
</dbReference>
<feature type="transmembrane region" description="Helical" evidence="13">
    <location>
        <begin position="336"/>
        <end position="357"/>
    </location>
</feature>
<gene>
    <name evidence="16" type="ORF">E1A91_D12G048700v1</name>
</gene>
<feature type="domain" description="ABC transporter" evidence="14">
    <location>
        <begin position="1242"/>
        <end position="1476"/>
    </location>
</feature>
<feature type="transmembrane region" description="Helical" evidence="13">
    <location>
        <begin position="418"/>
        <end position="436"/>
    </location>
</feature>
<keyword evidence="10 13" id="KW-1133">Transmembrane helix</keyword>